<feature type="transmembrane region" description="Helical" evidence="1">
    <location>
        <begin position="55"/>
        <end position="73"/>
    </location>
</feature>
<evidence type="ECO:0000313" key="2">
    <source>
        <dbReference type="EMBL" id="SIN85412.1"/>
    </source>
</evidence>
<evidence type="ECO:0000256" key="1">
    <source>
        <dbReference type="SAM" id="Phobius"/>
    </source>
</evidence>
<feature type="transmembrane region" description="Helical" evidence="1">
    <location>
        <begin position="12"/>
        <end position="43"/>
    </location>
</feature>
<organism evidence="2 3">
    <name type="scientific">Sulfurivirga caldicuralii</name>
    <dbReference type="NCBI Taxonomy" id="364032"/>
    <lineage>
        <taxon>Bacteria</taxon>
        <taxon>Pseudomonadati</taxon>
        <taxon>Pseudomonadota</taxon>
        <taxon>Gammaproteobacteria</taxon>
        <taxon>Thiotrichales</taxon>
        <taxon>Piscirickettsiaceae</taxon>
        <taxon>Sulfurivirga</taxon>
    </lineage>
</organism>
<dbReference type="AlphaFoldDB" id="A0A1N6EQP9"/>
<keyword evidence="1" id="KW-1133">Transmembrane helix</keyword>
<keyword evidence="1" id="KW-0812">Transmembrane</keyword>
<protein>
    <submittedName>
        <fullName evidence="2">Uncharacterized protein</fullName>
    </submittedName>
</protein>
<dbReference type="STRING" id="364032.SAMN05443662_0726"/>
<dbReference type="RefSeq" id="WP_234947332.1">
    <property type="nucleotide sequence ID" value="NZ_FSRE01000002.1"/>
</dbReference>
<evidence type="ECO:0000313" key="3">
    <source>
        <dbReference type="Proteomes" id="UP000198461"/>
    </source>
</evidence>
<dbReference type="EMBL" id="FSRE01000002">
    <property type="protein sequence ID" value="SIN85412.1"/>
    <property type="molecule type" value="Genomic_DNA"/>
</dbReference>
<reference evidence="2 3" key="1">
    <citation type="submission" date="2016-11" db="EMBL/GenBank/DDBJ databases">
        <authorList>
            <person name="Jaros S."/>
            <person name="Januszkiewicz K."/>
            <person name="Wedrychowicz H."/>
        </authorList>
    </citation>
    <scope>NUCLEOTIDE SEQUENCE [LARGE SCALE GENOMIC DNA]</scope>
    <source>
        <strain evidence="2 3">DSM 17737</strain>
    </source>
</reference>
<keyword evidence="1" id="KW-0472">Membrane</keyword>
<dbReference type="Proteomes" id="UP000198461">
    <property type="component" value="Unassembled WGS sequence"/>
</dbReference>
<name>A0A1N6EQP9_9GAMM</name>
<keyword evidence="3" id="KW-1185">Reference proteome</keyword>
<accession>A0A1N6EQP9</accession>
<sequence length="90" mass="9608">MKNKPQKLPFTWHYFAMAIGALAAVLSALLGAWSAAAAALGFAIIAHPGLRFTGLTRQVILILFAIMFIFAFPSDPPAVQTAPQQGTESH</sequence>
<proteinExistence type="predicted"/>
<gene>
    <name evidence="2" type="ORF">SAMN05443662_0726</name>
</gene>